<dbReference type="AlphaFoldDB" id="U1PX96"/>
<accession>U1PX96</accession>
<reference evidence="2 3" key="1">
    <citation type="journal article" date="2013" name="PLoS ONE">
        <title>Assembly-driven community genomics of a hypersaline microbial ecosystem.</title>
        <authorList>
            <person name="Podell S."/>
            <person name="Ugalde J.A."/>
            <person name="Narasingarao P."/>
            <person name="Banfield J.F."/>
            <person name="Heidelberg K.B."/>
            <person name="Allen E.E."/>
        </authorList>
    </citation>
    <scope>NUCLEOTIDE SEQUENCE [LARGE SCALE GENOMIC DNA]</scope>
    <source>
        <strain evidence="3">J07HQW2</strain>
    </source>
</reference>
<dbReference type="Proteomes" id="UP000030710">
    <property type="component" value="Unassembled WGS sequence"/>
</dbReference>
<organism evidence="2 3">
    <name type="scientific">Haloquadratum walsbyi J07HQW2</name>
    <dbReference type="NCBI Taxonomy" id="1238425"/>
    <lineage>
        <taxon>Archaea</taxon>
        <taxon>Methanobacteriati</taxon>
        <taxon>Methanobacteriota</taxon>
        <taxon>Stenosarchaea group</taxon>
        <taxon>Halobacteria</taxon>
        <taxon>Halobacteriales</taxon>
        <taxon>Haloferacaceae</taxon>
        <taxon>Haloquadratum</taxon>
    </lineage>
</organism>
<feature type="region of interest" description="Disordered" evidence="1">
    <location>
        <begin position="1"/>
        <end position="26"/>
    </location>
</feature>
<proteinExistence type="predicted"/>
<sequence length="114" mass="12367">MSLCVSNSQSSYRVGDRNASPPRPGERFQAHTVGACDSNFFHSLLDGDADISECEFESVSELPVTPERANWTDCAIPRLVVGMTLQLVFEVAVVGDFTRVIPYFPGVVIGDVAT</sequence>
<dbReference type="EMBL" id="KE356561">
    <property type="protein sequence ID" value="ERG97076.1"/>
    <property type="molecule type" value="Genomic_DNA"/>
</dbReference>
<evidence type="ECO:0000313" key="2">
    <source>
        <dbReference type="EMBL" id="ERG97076.1"/>
    </source>
</evidence>
<evidence type="ECO:0000256" key="1">
    <source>
        <dbReference type="SAM" id="MobiDB-lite"/>
    </source>
</evidence>
<protein>
    <submittedName>
        <fullName evidence="2">Uncharacterized protein</fullName>
    </submittedName>
</protein>
<feature type="compositionally biased region" description="Polar residues" evidence="1">
    <location>
        <begin position="1"/>
        <end position="12"/>
    </location>
</feature>
<gene>
    <name evidence="2" type="ORF">J07HQW2_03562</name>
</gene>
<dbReference type="HOGENOM" id="CLU_2115439_0_0_2"/>
<name>U1PX96_9EURY</name>
<evidence type="ECO:0000313" key="3">
    <source>
        <dbReference type="Proteomes" id="UP000030710"/>
    </source>
</evidence>